<sequence length="414" mass="43961">MHTSDIRLGLRENLGQFSLLVLVNAFVGAMVGLERSILPAIAAYEFHVAARAAILSFIVVFGIAKALTNYFAGRLSDRYGRKHILVAGWLVAVPVPFVLMWAPDWNWIVAANVLLGVSQGLTWSTTVIMKIDLVGPKQRGLAMGLNEFSGYFAVAGSALATGWLAARYGLRPEPFYLGVVYVASGLTLSAMAVGETRHYVAHEVQAHHTEHEDALPTQGEIFRRASLTDRNLSSISQAGLVNNLNDGMAWGLFPLVFATAGMSLAQVGTLAAIYPAVWGMTQIFTGALSDHIGRKQLIAWGMWTQAAGIAITASSNGFLGFGVGGVLLGVGTAMVYPTLLAAIGDVAHPAWRASAVGVYRLWRDLGYAVGALLAGVTADFFGLAAAVWLIAGLTFLSGVIVVARMKETLVKSAS</sequence>
<keyword evidence="3" id="KW-1003">Cell membrane</keyword>
<feature type="transmembrane region" description="Helical" evidence="7">
    <location>
        <begin position="326"/>
        <end position="344"/>
    </location>
</feature>
<feature type="transmembrane region" description="Helical" evidence="7">
    <location>
        <begin position="297"/>
        <end position="319"/>
    </location>
</feature>
<evidence type="ECO:0000313" key="9">
    <source>
        <dbReference type="EMBL" id="VVE45458.1"/>
    </source>
</evidence>
<evidence type="ECO:0000256" key="4">
    <source>
        <dbReference type="ARBA" id="ARBA00022692"/>
    </source>
</evidence>
<dbReference type="PANTHER" id="PTHR23517">
    <property type="entry name" value="RESISTANCE PROTEIN MDTM, PUTATIVE-RELATED-RELATED"/>
    <property type="match status" value="1"/>
</dbReference>
<dbReference type="AlphaFoldDB" id="A0A5E4YAJ3"/>
<feature type="transmembrane region" description="Helical" evidence="7">
    <location>
        <begin position="252"/>
        <end position="277"/>
    </location>
</feature>
<evidence type="ECO:0000313" key="10">
    <source>
        <dbReference type="Proteomes" id="UP000384354"/>
    </source>
</evidence>
<dbReference type="InterPro" id="IPR036259">
    <property type="entry name" value="MFS_trans_sf"/>
</dbReference>
<organism evidence="9 10">
    <name type="scientific">Pandoraea cepalis</name>
    <dbReference type="NCBI Taxonomy" id="2508294"/>
    <lineage>
        <taxon>Bacteria</taxon>
        <taxon>Pseudomonadati</taxon>
        <taxon>Pseudomonadota</taxon>
        <taxon>Betaproteobacteria</taxon>
        <taxon>Burkholderiales</taxon>
        <taxon>Burkholderiaceae</taxon>
        <taxon>Pandoraea</taxon>
    </lineage>
</organism>
<dbReference type="GO" id="GO:0022857">
    <property type="term" value="F:transmembrane transporter activity"/>
    <property type="evidence" value="ECO:0007669"/>
    <property type="project" value="InterPro"/>
</dbReference>
<dbReference type="PANTHER" id="PTHR23517:SF3">
    <property type="entry name" value="INTEGRAL MEMBRANE TRANSPORT PROTEIN"/>
    <property type="match status" value="1"/>
</dbReference>
<dbReference type="PROSITE" id="PS00216">
    <property type="entry name" value="SUGAR_TRANSPORT_1"/>
    <property type="match status" value="2"/>
</dbReference>
<feature type="transmembrane region" description="Helical" evidence="7">
    <location>
        <begin position="380"/>
        <end position="403"/>
    </location>
</feature>
<dbReference type="InterPro" id="IPR020846">
    <property type="entry name" value="MFS_dom"/>
</dbReference>
<reference evidence="9 10" key="1">
    <citation type="submission" date="2019-08" db="EMBL/GenBank/DDBJ databases">
        <authorList>
            <person name="Peeters C."/>
        </authorList>
    </citation>
    <scope>NUCLEOTIDE SEQUENCE [LARGE SCALE GENOMIC DNA]</scope>
    <source>
        <strain evidence="9 10">LMG 31106</strain>
    </source>
</reference>
<dbReference type="SUPFAM" id="SSF103473">
    <property type="entry name" value="MFS general substrate transporter"/>
    <property type="match status" value="1"/>
</dbReference>
<feature type="transmembrane region" description="Helical" evidence="7">
    <location>
        <begin position="84"/>
        <end position="102"/>
    </location>
</feature>
<evidence type="ECO:0000256" key="5">
    <source>
        <dbReference type="ARBA" id="ARBA00022989"/>
    </source>
</evidence>
<feature type="transmembrane region" description="Helical" evidence="7">
    <location>
        <begin position="14"/>
        <end position="33"/>
    </location>
</feature>
<dbReference type="OrthoDB" id="9810492at2"/>
<comment type="subcellular location">
    <subcellularLocation>
        <location evidence="1">Cell membrane</location>
        <topology evidence="1">Multi-pass membrane protein</topology>
    </subcellularLocation>
</comment>
<dbReference type="InterPro" id="IPR005829">
    <property type="entry name" value="Sugar_transporter_CS"/>
</dbReference>
<feature type="transmembrane region" description="Helical" evidence="7">
    <location>
        <begin position="108"/>
        <end position="129"/>
    </location>
</feature>
<dbReference type="Pfam" id="PF07690">
    <property type="entry name" value="MFS_1"/>
    <property type="match status" value="2"/>
</dbReference>
<evidence type="ECO:0000259" key="8">
    <source>
        <dbReference type="PROSITE" id="PS50850"/>
    </source>
</evidence>
<dbReference type="InterPro" id="IPR050171">
    <property type="entry name" value="MFS_Transporters"/>
</dbReference>
<evidence type="ECO:0000256" key="7">
    <source>
        <dbReference type="SAM" id="Phobius"/>
    </source>
</evidence>
<dbReference type="PROSITE" id="PS50850">
    <property type="entry name" value="MFS"/>
    <property type="match status" value="1"/>
</dbReference>
<feature type="transmembrane region" description="Helical" evidence="7">
    <location>
        <begin position="175"/>
        <end position="193"/>
    </location>
</feature>
<feature type="domain" description="Major facilitator superfamily (MFS) profile" evidence="8">
    <location>
        <begin position="13"/>
        <end position="409"/>
    </location>
</feature>
<keyword evidence="4 7" id="KW-0812">Transmembrane</keyword>
<feature type="transmembrane region" description="Helical" evidence="7">
    <location>
        <begin position="150"/>
        <end position="169"/>
    </location>
</feature>
<proteinExistence type="predicted"/>
<feature type="transmembrane region" description="Helical" evidence="7">
    <location>
        <begin position="53"/>
        <end position="72"/>
    </location>
</feature>
<dbReference type="GO" id="GO:0005886">
    <property type="term" value="C:plasma membrane"/>
    <property type="evidence" value="ECO:0007669"/>
    <property type="project" value="UniProtKB-SubCell"/>
</dbReference>
<gene>
    <name evidence="9" type="ORF">PCE31106_04362</name>
</gene>
<protein>
    <submittedName>
        <fullName evidence="9">MFS transporter</fullName>
    </submittedName>
</protein>
<dbReference type="InterPro" id="IPR011701">
    <property type="entry name" value="MFS"/>
</dbReference>
<dbReference type="Gene3D" id="1.20.1250.20">
    <property type="entry name" value="MFS general substrate transporter like domains"/>
    <property type="match status" value="2"/>
</dbReference>
<keyword evidence="5 7" id="KW-1133">Transmembrane helix</keyword>
<evidence type="ECO:0000256" key="3">
    <source>
        <dbReference type="ARBA" id="ARBA00022475"/>
    </source>
</evidence>
<accession>A0A5E4YAJ3</accession>
<evidence type="ECO:0000256" key="6">
    <source>
        <dbReference type="ARBA" id="ARBA00023136"/>
    </source>
</evidence>
<name>A0A5E4YAJ3_9BURK</name>
<evidence type="ECO:0000256" key="2">
    <source>
        <dbReference type="ARBA" id="ARBA00022448"/>
    </source>
</evidence>
<evidence type="ECO:0000256" key="1">
    <source>
        <dbReference type="ARBA" id="ARBA00004651"/>
    </source>
</evidence>
<dbReference type="EMBL" id="CABPSL010000024">
    <property type="protein sequence ID" value="VVE45458.1"/>
    <property type="molecule type" value="Genomic_DNA"/>
</dbReference>
<keyword evidence="2" id="KW-0813">Transport</keyword>
<dbReference type="Proteomes" id="UP000384354">
    <property type="component" value="Unassembled WGS sequence"/>
</dbReference>
<keyword evidence="6 7" id="KW-0472">Membrane</keyword>
<dbReference type="RefSeq" id="WP_094069189.1">
    <property type="nucleotide sequence ID" value="NZ_CABPSL010000024.1"/>
</dbReference>